<dbReference type="GO" id="GO:0005524">
    <property type="term" value="F:ATP binding"/>
    <property type="evidence" value="ECO:0007669"/>
    <property type="project" value="InterPro"/>
</dbReference>
<proteinExistence type="predicted"/>
<dbReference type="RefSeq" id="WP_252968181.1">
    <property type="nucleotide sequence ID" value="NZ_DAITWI010000001.1"/>
</dbReference>
<comment type="caution">
    <text evidence="2">The sequence shown here is derived from an EMBL/GenBank/DDBJ whole genome shotgun (WGS) entry which is preliminary data.</text>
</comment>
<feature type="domain" description="ABC transporter" evidence="1">
    <location>
        <begin position="1"/>
        <end position="196"/>
    </location>
</feature>
<protein>
    <submittedName>
        <fullName evidence="2">AAA family ATPase</fullName>
    </submittedName>
</protein>
<dbReference type="AlphaFoldDB" id="A0A6L7A6F7"/>
<dbReference type="PANTHER" id="PTHR43038:SF3">
    <property type="entry name" value="ABC TRANSPORTER G FAMILY MEMBER 20 ISOFORM X1"/>
    <property type="match status" value="1"/>
</dbReference>
<dbReference type="Gene3D" id="3.40.50.300">
    <property type="entry name" value="P-loop containing nucleotide triphosphate hydrolases"/>
    <property type="match status" value="1"/>
</dbReference>
<organism evidence="2 3">
    <name type="scientific">Leuconostoc lactis</name>
    <dbReference type="NCBI Taxonomy" id="1246"/>
    <lineage>
        <taxon>Bacteria</taxon>
        <taxon>Bacillati</taxon>
        <taxon>Bacillota</taxon>
        <taxon>Bacilli</taxon>
        <taxon>Lactobacillales</taxon>
        <taxon>Lactobacillaceae</taxon>
        <taxon>Leuconostoc</taxon>
    </lineage>
</organism>
<dbReference type="Pfam" id="PF00005">
    <property type="entry name" value="ABC_tran"/>
    <property type="match status" value="1"/>
</dbReference>
<evidence type="ECO:0000259" key="1">
    <source>
        <dbReference type="PROSITE" id="PS50893"/>
    </source>
</evidence>
<dbReference type="Proteomes" id="UP000478636">
    <property type="component" value="Unassembled WGS sequence"/>
</dbReference>
<dbReference type="GO" id="GO:0016887">
    <property type="term" value="F:ATP hydrolysis activity"/>
    <property type="evidence" value="ECO:0007669"/>
    <property type="project" value="InterPro"/>
</dbReference>
<dbReference type="PANTHER" id="PTHR43038">
    <property type="entry name" value="ATP-BINDING CASSETTE, SUB-FAMILY H, MEMBER 1"/>
    <property type="match status" value="1"/>
</dbReference>
<dbReference type="EMBL" id="WSZI01000013">
    <property type="protein sequence ID" value="MWN21166.1"/>
    <property type="molecule type" value="Genomic_DNA"/>
</dbReference>
<evidence type="ECO:0000313" key="3">
    <source>
        <dbReference type="Proteomes" id="UP000478636"/>
    </source>
</evidence>
<dbReference type="InterPro" id="IPR003439">
    <property type="entry name" value="ABC_transporter-like_ATP-bd"/>
</dbReference>
<accession>A0A6L7A6F7</accession>
<dbReference type="PROSITE" id="PS50893">
    <property type="entry name" value="ABC_TRANSPORTER_2"/>
    <property type="match status" value="1"/>
</dbReference>
<sequence>MEIKNYSLSFGNRQLADRVDVVFSREKLNVVIGANGAGKTSFLDFVADVGHKNVNGTKVDIPNMTDVAYQLQHIHFFPTLTVAQTVEMYAQLGSESSQMSSRTFAMIKREVLSKIWHTKMGQLSGGEQQIVLTYGQCLLDKQLYIFDEPTSGVDATNAETILQMINELVERQHKVVVITSHYLEQLKEFDVNLIQL</sequence>
<evidence type="ECO:0000313" key="2">
    <source>
        <dbReference type="EMBL" id="MWN21166.1"/>
    </source>
</evidence>
<reference evidence="2 3" key="1">
    <citation type="submission" date="2019-12" db="EMBL/GenBank/DDBJ databases">
        <title>Complete genome sequence of Leuconostoc lactis strain AVN1 provides insights into metabolic potential.</title>
        <authorList>
            <person name="Besrour N."/>
            <person name="Najjari A."/>
            <person name="Fhoula I."/>
            <person name="Jaballah S."/>
            <person name="Klibi N."/>
            <person name="Ouzari H.I."/>
        </authorList>
    </citation>
    <scope>NUCLEOTIDE SEQUENCE [LARGE SCALE GENOMIC DNA]</scope>
    <source>
        <strain evidence="2 3">AVN1</strain>
    </source>
</reference>
<dbReference type="SUPFAM" id="SSF52540">
    <property type="entry name" value="P-loop containing nucleoside triphosphate hydrolases"/>
    <property type="match status" value="1"/>
</dbReference>
<name>A0A6L7A6F7_LEULA</name>
<dbReference type="InterPro" id="IPR027417">
    <property type="entry name" value="P-loop_NTPase"/>
</dbReference>
<gene>
    <name evidence="2" type="ORF">GQS40_05715</name>
</gene>